<gene>
    <name evidence="1" type="ORF">V5799_002199</name>
</gene>
<proteinExistence type="predicted"/>
<feature type="non-terminal residue" evidence="1">
    <location>
        <position position="1"/>
    </location>
</feature>
<protein>
    <submittedName>
        <fullName evidence="1">Uncharacterized protein</fullName>
    </submittedName>
</protein>
<reference evidence="1 2" key="1">
    <citation type="journal article" date="2023" name="Arcadia Sci">
        <title>De novo assembly of a long-read Amblyomma americanum tick genome.</title>
        <authorList>
            <person name="Chou S."/>
            <person name="Poskanzer K.E."/>
            <person name="Rollins M."/>
            <person name="Thuy-Boun P.S."/>
        </authorList>
    </citation>
    <scope>NUCLEOTIDE SEQUENCE [LARGE SCALE GENOMIC DNA]</scope>
    <source>
        <strain evidence="1">F_SG_1</strain>
        <tissue evidence="1">Salivary glands</tissue>
    </source>
</reference>
<keyword evidence="2" id="KW-1185">Reference proteome</keyword>
<dbReference type="EMBL" id="JARKHS020036732">
    <property type="protein sequence ID" value="KAK8755099.1"/>
    <property type="molecule type" value="Genomic_DNA"/>
</dbReference>
<accession>A0AAQ4CY09</accession>
<sequence>SRVPGRRLIIKSTRVRVTAVSLHRVRIQQSALFPAQGSLPSDFFITSQEVIEPSTNNFTLYDDQTIPPVVAAFPAAALTWDGASIAMAVTDASENVPEFPDVASSSQALGYESQQSHYTGFTSNNSALFPAQGSLPSDFFITSQEVIEPSTNNFTLYDDQTIPPVVAAFPAAALTWDGASIAMAVTDASENVPEFPDVASSSQALGYESQQSHYTGFTSNNSALVPAQGSLPSDSFITSQGSRVPGGRLIIKSTRVRVTAVSLHRVRIQQSALFPAQGSLPSDFFITSQEVIEPSTINFTLYDDQTIPPVVAAFPAAALTWDGASIAMAVTDASENVPEFPDVASSSQALGYESQQSHYTGFTSNNSALVPAQGSLPSDSFITSQGSRVCGRRLISQSLGYKSQQSDYTGFTSNNSALVPAKGSLPSDFFITSQEDIEPSTNNLTPYDDQTIPPVVAAFPAAALSWDGASIAMAVTDASENVPEFPDVASSSQALGYESQQSHYTGFTSNNSALVPAQGSLPSDSFITSQGSRIRGRRLISQSLGYKSQQSDDTGFTSNNSALVPAQGSLPSDFFITSQEDIEPSTNNLTPYDDQTIPPVVAAFPAAALSWDGASIAMAVTDASENVPEFPDVASSSQALGYESQQCHYTGFTSNNSALLPAQGSLPSDFFITSQGSRVCGRRLISQSLGYKSQQSDYTGFTSNNSALVPAKGSLPSDFFITSQEDIEPSTNNLTPYDDQTIPPVVAAFPAAALSWDGASIAMAVTDASENVPEFPDVASSSQALGYESQQSHYTGFTSNNSALVPAQGSLPSDSFITSQGSRIRGRRLISQSLGYKSQQSDDTGFTSNNSALVPAQGSLPSDFFITSQEDIEPSTNNLTPYDDQTIPPVVAAFPAAALSWDGASIAMAVTDASENVPEFPDVASSSQALGYESQQCHYTGFTSNNSALLPAQGSLPSDFFITSQEDIEPSTNNLTPYDDQTTPPVVADFTAAALSGDGESIAMAVTDASENVPEFPHVASSSQALGYESQQSHYTGFTSNNSALVPAQGSLPSDSFITSQEDIEPSTNNLTPYDDQTIPPVVAAFPAAALSGDGASIAMAVTDASENVPEFPDVASSSQALGYESQRSRYTGFTTNNSALVPVQGSLPSDFFITSQDIEPSTNNLTPYDDQTIPPVLAAFPAAALTWDGASIAMAVTDVSENVPEFPDVASSSQALGYGSQRSHYIWFTSNNSALVPAQGSLPSDFFITIQEDIEPSTNNLTSYDDHAIPPVVATFPSAALSADGTFIAIAVTDASENVPEFPDVASSTQALGYESQQSHYTWFTSNNSALAPAQGSLPSDFFITSQEDIEPSTNNLTPYDDQTIPSVVAAFPAAALSWDGASIAMAVTVASENVPEFPDVASSSQALGYESQQSHYTGFTSNNSALVPAQGSLPSDSFITSQEDIEPSTNNLTPYDDQTIPPVVTAFPAAALSGDGASIAMAVTDASENVPEFVDVASSSQALGYESQQCHYTGFTSNNSALLPAQGSLPSDFFITSQEDIEPSTNNLTPYDDQTTPPVVADFPAAALSGDGESIAMAVTDASENVPEFPHVASSSQALGYESQQSHYTGFTSNNSALVPAQGSLPSDSFITSQGSRVPGRRLIITSTRVPEFPDVASSSQALGYGSQRSHYIWFTSNNSALVPAQGSLPSDFFITIQEDIEPSNNNLTSYDDHAIPPVVATFPSAALSADGTFIAIAVTDASENVPEFPDVASSSQALGFESQQSHYTGFTSNNSALVPAQGSLPSDSFITSQEDIEPSTNNLTPYDDQTIPPVVAAFPAAALSGDGASIAMAVMDASENVPEFPDVASSSQALGYESLRSHYTGFTSNNSALVPVQGSLPSDFFITSQEDIEPSTNNLTPYDDQTIPPVVAAFPAAALTWDGASIAIAVTDASENVPEFPDVASSSQALGYESQQCHYTGFTSNNSALVPAKGSLPSDFFITSQEDIEPSTNNFKPYDDQTIPPVVAAFPAAALSWDGASIAMAVTDASENVPEFPDVASSSQALGYESQQCHYTGFTSNNSALLPAQGSLPSDSFITSQEDIEPSTNNLTPYDDQTTPPVVTDFPAAALSGDGESIAMAVTDASENVPEFPDVASSSQTLGYESQQSHYTGFTSNNSALVPAQVSLPSDSFITSQGSRIRGRRLISQSLGYKSQQSDYTGFTSNKSALVPAQGSLPSDFFITSQEDIEPSSNNLTPYDDQTIPPVVAAFPAAALSWEGASIAMAVTDASENVPEFPDVSSSSQALGYESQQCHYTGFTSNNSALLPAQGSLPSDFFITSQEDIEPSTNNLTPYDDQTIPPVVADFPAAALSGDGDSIAMVVTDASENVPEFPDVASPSQALGYESQWSLYTGFTSNNSALFPAQGSLPSDFFITSQDIELSTNNLTPYDDQTIPPVVAAFPAAALSGDGTFIAMAVTDTSENIPEFPDVASSSQALGYESQQCHYAGFTSNNSALLPAQGSLPSDFFITSQEVIELSTNNFTPYDDQTIPPVVADFPAAALTWDGASIAMAVTDASENVPEFVDVASYHNH</sequence>
<evidence type="ECO:0000313" key="1">
    <source>
        <dbReference type="EMBL" id="KAK8755099.1"/>
    </source>
</evidence>
<name>A0AAQ4CY09_AMBAM</name>
<evidence type="ECO:0000313" key="2">
    <source>
        <dbReference type="Proteomes" id="UP001321473"/>
    </source>
</evidence>
<organism evidence="1 2">
    <name type="scientific">Amblyomma americanum</name>
    <name type="common">Lone star tick</name>
    <dbReference type="NCBI Taxonomy" id="6943"/>
    <lineage>
        <taxon>Eukaryota</taxon>
        <taxon>Metazoa</taxon>
        <taxon>Ecdysozoa</taxon>
        <taxon>Arthropoda</taxon>
        <taxon>Chelicerata</taxon>
        <taxon>Arachnida</taxon>
        <taxon>Acari</taxon>
        <taxon>Parasitiformes</taxon>
        <taxon>Ixodida</taxon>
        <taxon>Ixodoidea</taxon>
        <taxon>Ixodidae</taxon>
        <taxon>Amblyomminae</taxon>
        <taxon>Amblyomma</taxon>
    </lineage>
</organism>
<dbReference type="Proteomes" id="UP001321473">
    <property type="component" value="Unassembled WGS sequence"/>
</dbReference>
<comment type="caution">
    <text evidence="1">The sequence shown here is derived from an EMBL/GenBank/DDBJ whole genome shotgun (WGS) entry which is preliminary data.</text>
</comment>